<dbReference type="Gene3D" id="1.20.1250.20">
    <property type="entry name" value="MFS general substrate transporter like domains"/>
    <property type="match status" value="1"/>
</dbReference>
<dbReference type="CDD" id="cd17472">
    <property type="entry name" value="MFS_YajR_like"/>
    <property type="match status" value="1"/>
</dbReference>
<feature type="transmembrane region" description="Helical" evidence="7">
    <location>
        <begin position="9"/>
        <end position="33"/>
    </location>
</feature>
<feature type="transmembrane region" description="Helical" evidence="7">
    <location>
        <begin position="242"/>
        <end position="264"/>
    </location>
</feature>
<gene>
    <name evidence="9" type="primary">yajR</name>
    <name evidence="9" type="ORF">CI610_01943</name>
</gene>
<feature type="transmembrane region" description="Helical" evidence="7">
    <location>
        <begin position="209"/>
        <end position="230"/>
    </location>
</feature>
<evidence type="ECO:0000256" key="1">
    <source>
        <dbReference type="ARBA" id="ARBA00004651"/>
    </source>
</evidence>
<feature type="transmembrane region" description="Helical" evidence="7">
    <location>
        <begin position="295"/>
        <end position="314"/>
    </location>
</feature>
<keyword evidence="5 7" id="KW-1133">Transmembrane helix</keyword>
<keyword evidence="2" id="KW-0813">Transport</keyword>
<proteinExistence type="predicted"/>
<dbReference type="InterPro" id="IPR020846">
    <property type="entry name" value="MFS_dom"/>
</dbReference>
<evidence type="ECO:0000256" key="3">
    <source>
        <dbReference type="ARBA" id="ARBA00022475"/>
    </source>
</evidence>
<dbReference type="PROSITE" id="PS00216">
    <property type="entry name" value="SUGAR_TRANSPORT_1"/>
    <property type="match status" value="1"/>
</dbReference>
<feature type="transmembrane region" description="Helical" evidence="7">
    <location>
        <begin position="99"/>
        <end position="120"/>
    </location>
</feature>
<dbReference type="AlphaFoldDB" id="A0A2H9T7D5"/>
<dbReference type="PROSITE" id="PS50850">
    <property type="entry name" value="MFS"/>
    <property type="match status" value="1"/>
</dbReference>
<dbReference type="InterPro" id="IPR050171">
    <property type="entry name" value="MFS_Transporters"/>
</dbReference>
<dbReference type="InterPro" id="IPR011701">
    <property type="entry name" value="MFS"/>
</dbReference>
<dbReference type="PANTHER" id="PTHR23517">
    <property type="entry name" value="RESISTANCE PROTEIN MDTM, PUTATIVE-RELATED-RELATED"/>
    <property type="match status" value="1"/>
</dbReference>
<dbReference type="Gene3D" id="3.30.70.100">
    <property type="match status" value="1"/>
</dbReference>
<comment type="subcellular location">
    <subcellularLocation>
        <location evidence="1">Cell membrane</location>
        <topology evidence="1">Multi-pass membrane protein</topology>
    </subcellularLocation>
</comment>
<feature type="transmembrane region" description="Helical" evidence="7">
    <location>
        <begin position="335"/>
        <end position="356"/>
    </location>
</feature>
<keyword evidence="3" id="KW-1003">Cell membrane</keyword>
<dbReference type="SUPFAM" id="SSF103473">
    <property type="entry name" value="MFS general substrate transporter"/>
    <property type="match status" value="1"/>
</dbReference>
<feature type="transmembrane region" description="Helical" evidence="7">
    <location>
        <begin position="75"/>
        <end position="93"/>
    </location>
</feature>
<evidence type="ECO:0000256" key="4">
    <source>
        <dbReference type="ARBA" id="ARBA00022692"/>
    </source>
</evidence>
<feature type="transmembrane region" description="Helical" evidence="7">
    <location>
        <begin position="271"/>
        <end position="289"/>
    </location>
</feature>
<feature type="transmembrane region" description="Helical" evidence="7">
    <location>
        <begin position="132"/>
        <end position="156"/>
    </location>
</feature>
<evidence type="ECO:0000256" key="2">
    <source>
        <dbReference type="ARBA" id="ARBA00022448"/>
    </source>
</evidence>
<evidence type="ECO:0000256" key="6">
    <source>
        <dbReference type="ARBA" id="ARBA00023136"/>
    </source>
</evidence>
<keyword evidence="4 7" id="KW-0812">Transmembrane</keyword>
<evidence type="ECO:0000256" key="7">
    <source>
        <dbReference type="SAM" id="Phobius"/>
    </source>
</evidence>
<dbReference type="InterPro" id="IPR005829">
    <property type="entry name" value="Sugar_transporter_CS"/>
</dbReference>
<name>A0A2H9T7D5_9ZZZZ</name>
<feature type="transmembrane region" description="Helical" evidence="7">
    <location>
        <begin position="362"/>
        <end position="382"/>
    </location>
</feature>
<feature type="transmembrane region" description="Helical" evidence="7">
    <location>
        <begin position="162"/>
        <end position="188"/>
    </location>
</feature>
<dbReference type="PANTHER" id="PTHR23517:SF2">
    <property type="entry name" value="MULTIDRUG RESISTANCE PROTEIN MDTH"/>
    <property type="match status" value="1"/>
</dbReference>
<organism evidence="9">
    <name type="scientific">invertebrate metagenome</name>
    <dbReference type="NCBI Taxonomy" id="1711999"/>
    <lineage>
        <taxon>unclassified sequences</taxon>
        <taxon>metagenomes</taxon>
        <taxon>organismal metagenomes</taxon>
    </lineage>
</organism>
<dbReference type="GO" id="GO:0005886">
    <property type="term" value="C:plasma membrane"/>
    <property type="evidence" value="ECO:0007669"/>
    <property type="project" value="UniProtKB-SubCell"/>
</dbReference>
<dbReference type="InterPro" id="IPR036259">
    <property type="entry name" value="MFS_trans_sf"/>
</dbReference>
<sequence length="449" mass="48474">MSSVEYKSIFALSLIFSVRMLGLFMVIPVLAVFTQGMNGFSPVTVGLAIGGYGFSQALLQIPMGWLSDKIGRKSVISAGLLIFMVGSVIAALSDSMNGIIMGRIIQGCGAISAAIIALAADLTREQHRTKGMAIIGMGIGLSFCLAMIMGPVIGSYGGLSGLFLANAAMGGIALMALIFFVPSPVVFSRDLNSHVQVGKIRDILRNPNLLRYMGGIFTLHFVLMALFVFIPKQLQQAGYDSAFQGVVYLGVMMASLVVMMPMIIISERRRWLKQFMLVSIAVLLLSLALLSEVKISNGGLIVAIILFFIAFNFLEATLPSLVSKQSKAGFRGTAMGIYTTCQFLGAALGGSLGGWIMMFYGIQGVVFLCGILVALWWLYSATMKHPPYVRSMVMALYPSSRGNTQETGQMLAALPGVEDVSILADEGIAYLKVDWQRVDRSMLYRYGKC</sequence>
<dbReference type="Pfam" id="PF07690">
    <property type="entry name" value="MFS_1"/>
    <property type="match status" value="1"/>
</dbReference>
<evidence type="ECO:0000313" key="9">
    <source>
        <dbReference type="EMBL" id="PJE79099.1"/>
    </source>
</evidence>
<dbReference type="GO" id="GO:0022857">
    <property type="term" value="F:transmembrane transporter activity"/>
    <property type="evidence" value="ECO:0007669"/>
    <property type="project" value="InterPro"/>
</dbReference>
<feature type="domain" description="Major facilitator superfamily (MFS) profile" evidence="8">
    <location>
        <begin position="8"/>
        <end position="388"/>
    </location>
</feature>
<evidence type="ECO:0000259" key="8">
    <source>
        <dbReference type="PROSITE" id="PS50850"/>
    </source>
</evidence>
<accession>A0A2H9T7D5</accession>
<dbReference type="EMBL" id="NSIT01000096">
    <property type="protein sequence ID" value="PJE79099.1"/>
    <property type="molecule type" value="Genomic_DNA"/>
</dbReference>
<feature type="transmembrane region" description="Helical" evidence="7">
    <location>
        <begin position="39"/>
        <end position="63"/>
    </location>
</feature>
<evidence type="ECO:0000256" key="5">
    <source>
        <dbReference type="ARBA" id="ARBA00022989"/>
    </source>
</evidence>
<protein>
    <submittedName>
        <fullName evidence="9">Inner membrane transport protein YajR</fullName>
    </submittedName>
</protein>
<keyword evidence="6 7" id="KW-0472">Membrane</keyword>
<comment type="caution">
    <text evidence="9">The sequence shown here is derived from an EMBL/GenBank/DDBJ whole genome shotgun (WGS) entry which is preliminary data.</text>
</comment>
<reference evidence="9" key="1">
    <citation type="journal article" date="2017" name="Appl. Environ. Microbiol.">
        <title>Molecular characterization of an Endozoicomonas-like organism causing infection in king scallop Pecten maximus L.</title>
        <authorList>
            <person name="Cano I."/>
            <person name="van Aerle R."/>
            <person name="Ross S."/>
            <person name="Verner-Jeffreys D.W."/>
            <person name="Paley R.K."/>
            <person name="Rimmer G."/>
            <person name="Ryder D."/>
            <person name="Hooper P."/>
            <person name="Stone D."/>
            <person name="Feist S.W."/>
        </authorList>
    </citation>
    <scope>NUCLEOTIDE SEQUENCE</scope>
</reference>